<name>A0A172ZMX0_9BACL</name>
<reference evidence="1 2" key="2">
    <citation type="journal article" date="2016" name="Int. J. Syst. Evol. Microbiol.">
        <title>Paenibacillus bovis sp. nov., isolated from raw yak (Bos grunniens) milk.</title>
        <authorList>
            <person name="Gao C."/>
            <person name="Han J."/>
            <person name="Liu Z."/>
            <person name="Xu X."/>
            <person name="Hang F."/>
            <person name="Wu Z."/>
        </authorList>
    </citation>
    <scope>NUCLEOTIDE SEQUENCE [LARGE SCALE GENOMIC DNA]</scope>
    <source>
        <strain evidence="1 2">BD3526</strain>
    </source>
</reference>
<dbReference type="PANTHER" id="PTHR30272">
    <property type="entry name" value="3-HYDROXYACYL-[ACYL-CARRIER-PROTEIN] DEHYDRATASE"/>
    <property type="match status" value="1"/>
</dbReference>
<dbReference type="STRING" id="1616788.AR543_19485"/>
<dbReference type="Gene3D" id="3.10.129.10">
    <property type="entry name" value="Hotdog Thioesterase"/>
    <property type="match status" value="1"/>
</dbReference>
<dbReference type="AlphaFoldDB" id="A0A172ZMX0"/>
<evidence type="ECO:0000313" key="1">
    <source>
        <dbReference type="EMBL" id="ANF98913.1"/>
    </source>
</evidence>
<accession>A0A172ZMX0</accession>
<dbReference type="EMBL" id="CP013023">
    <property type="protein sequence ID" value="ANF98913.1"/>
    <property type="molecule type" value="Genomic_DNA"/>
</dbReference>
<sequence>MHIPDVLPHRYPFVMIDEVSGYETSGWARGYKMVGRNEWYISDTQPYMPSTLIVEALAQLMAFATIDEAGISFLTTLKGVRVHSQAAAGDRIDLYVEVIRRRKGYVLGKGTASVGERIVLEADEIVSYDLKR</sequence>
<dbReference type="InterPro" id="IPR029069">
    <property type="entry name" value="HotDog_dom_sf"/>
</dbReference>
<dbReference type="Pfam" id="PF07977">
    <property type="entry name" value="FabA"/>
    <property type="match status" value="1"/>
</dbReference>
<dbReference type="CDD" id="cd01288">
    <property type="entry name" value="FabZ"/>
    <property type="match status" value="1"/>
</dbReference>
<proteinExistence type="predicted"/>
<organism evidence="1 2">
    <name type="scientific">Paenibacillus bovis</name>
    <dbReference type="NCBI Taxonomy" id="1616788"/>
    <lineage>
        <taxon>Bacteria</taxon>
        <taxon>Bacillati</taxon>
        <taxon>Bacillota</taxon>
        <taxon>Bacilli</taxon>
        <taxon>Bacillales</taxon>
        <taxon>Paenibacillaceae</taxon>
        <taxon>Paenibacillus</taxon>
    </lineage>
</organism>
<dbReference type="SUPFAM" id="SSF54637">
    <property type="entry name" value="Thioesterase/thiol ester dehydrase-isomerase"/>
    <property type="match status" value="1"/>
</dbReference>
<evidence type="ECO:0000313" key="2">
    <source>
        <dbReference type="Proteomes" id="UP000078148"/>
    </source>
</evidence>
<dbReference type="InterPro" id="IPR013114">
    <property type="entry name" value="FabA_FabZ"/>
</dbReference>
<gene>
    <name evidence="1" type="ORF">AR543_19485</name>
</gene>
<protein>
    <submittedName>
        <fullName evidence="1">Beta-hydroxyacyl-ACP dehydratase</fullName>
    </submittedName>
</protein>
<reference evidence="2" key="1">
    <citation type="submission" date="2015-10" db="EMBL/GenBank/DDBJ databases">
        <title>Genome of Paenibacillus bovis sp. nov.</title>
        <authorList>
            <person name="Wu Z."/>
            <person name="Gao C."/>
            <person name="Liu Z."/>
            <person name="Zheng H."/>
        </authorList>
    </citation>
    <scope>NUCLEOTIDE SEQUENCE [LARGE SCALE GENOMIC DNA]</scope>
    <source>
        <strain evidence="2">BD3526</strain>
    </source>
</reference>
<keyword evidence="2" id="KW-1185">Reference proteome</keyword>
<dbReference type="KEGG" id="pbv:AR543_19485"/>
<dbReference type="PANTHER" id="PTHR30272:SF3">
    <property type="entry name" value="(3R)-HYDROXYMYRISTOYL-[ACYL CARRIER PROTEIN] DEHYDRATASE"/>
    <property type="match status" value="1"/>
</dbReference>
<dbReference type="Proteomes" id="UP000078148">
    <property type="component" value="Chromosome"/>
</dbReference>